<sequence>MRCLSPGCCDLPCFSLPPSMASRTHNVSVYGGVLCPLDLSCTASLPSRLMAFCAVPGFGPPQPLSLNLTSFELGRLQELVDGLQVEQYDKFLVDRVRQVFPHQVGPCFDPRSAVNSLFQWVLSGQRKTPPSCSSARSFGIEGDVSFGAMNQLSQMLT</sequence>
<evidence type="ECO:0000313" key="1">
    <source>
        <dbReference type="Proteomes" id="UP000095287"/>
    </source>
</evidence>
<dbReference type="Proteomes" id="UP000095287">
    <property type="component" value="Unplaced"/>
</dbReference>
<evidence type="ECO:0000313" key="2">
    <source>
        <dbReference type="WBParaSite" id="L893_g17906.t1"/>
    </source>
</evidence>
<reference evidence="2" key="1">
    <citation type="submission" date="2016-11" db="UniProtKB">
        <authorList>
            <consortium name="WormBaseParasite"/>
        </authorList>
    </citation>
    <scope>IDENTIFICATION</scope>
</reference>
<accession>A0A1I7YMV4</accession>
<organism evidence="1 2">
    <name type="scientific">Steinernema glaseri</name>
    <dbReference type="NCBI Taxonomy" id="37863"/>
    <lineage>
        <taxon>Eukaryota</taxon>
        <taxon>Metazoa</taxon>
        <taxon>Ecdysozoa</taxon>
        <taxon>Nematoda</taxon>
        <taxon>Chromadorea</taxon>
        <taxon>Rhabditida</taxon>
        <taxon>Tylenchina</taxon>
        <taxon>Panagrolaimomorpha</taxon>
        <taxon>Strongyloidoidea</taxon>
        <taxon>Steinernematidae</taxon>
        <taxon>Steinernema</taxon>
    </lineage>
</organism>
<dbReference type="WBParaSite" id="L893_g17906.t1">
    <property type="protein sequence ID" value="L893_g17906.t1"/>
    <property type="gene ID" value="L893_g17906"/>
</dbReference>
<name>A0A1I7YMV4_9BILA</name>
<keyword evidence="1" id="KW-1185">Reference proteome</keyword>
<dbReference type="AlphaFoldDB" id="A0A1I7YMV4"/>
<proteinExistence type="predicted"/>
<protein>
    <submittedName>
        <fullName evidence="2">Dynein_AAA_lid domain-containing protein</fullName>
    </submittedName>
</protein>